<evidence type="ECO:0000256" key="2">
    <source>
        <dbReference type="SAM" id="MobiDB-lite"/>
    </source>
</evidence>
<keyword evidence="3" id="KW-0812">Transmembrane</keyword>
<feature type="coiled-coil region" evidence="1">
    <location>
        <begin position="56"/>
        <end position="90"/>
    </location>
</feature>
<dbReference type="Proteomes" id="UP000094828">
    <property type="component" value="Unassembled WGS sequence"/>
</dbReference>
<evidence type="ECO:0000313" key="4">
    <source>
        <dbReference type="EMBL" id="ODA28616.1"/>
    </source>
</evidence>
<comment type="caution">
    <text evidence="4">The sequence shown here is derived from an EMBL/GenBank/DDBJ whole genome shotgun (WGS) entry which is preliminary data.</text>
</comment>
<dbReference type="EMBL" id="LYDR01000152">
    <property type="protein sequence ID" value="ODA28616.1"/>
    <property type="molecule type" value="Genomic_DNA"/>
</dbReference>
<evidence type="ECO:0000256" key="3">
    <source>
        <dbReference type="SAM" id="Phobius"/>
    </source>
</evidence>
<dbReference type="AlphaFoldDB" id="A0A1C3E5T2"/>
<evidence type="ECO:0000313" key="5">
    <source>
        <dbReference type="Proteomes" id="UP000094828"/>
    </source>
</evidence>
<proteinExistence type="predicted"/>
<keyword evidence="5" id="KW-1185">Reference proteome</keyword>
<gene>
    <name evidence="4" type="ORF">A6X21_13090</name>
</gene>
<dbReference type="STRING" id="1841610.A6X21_13090"/>
<feature type="transmembrane region" description="Helical" evidence="3">
    <location>
        <begin position="26"/>
        <end position="46"/>
    </location>
</feature>
<feature type="region of interest" description="Disordered" evidence="2">
    <location>
        <begin position="280"/>
        <end position="308"/>
    </location>
</feature>
<accession>A0A1C3E5T2</accession>
<keyword evidence="3" id="KW-0472">Membrane</keyword>
<keyword evidence="3" id="KW-1133">Transmembrane helix</keyword>
<organism evidence="4 5">
    <name type="scientific">Planctopirus hydrillae</name>
    <dbReference type="NCBI Taxonomy" id="1841610"/>
    <lineage>
        <taxon>Bacteria</taxon>
        <taxon>Pseudomonadati</taxon>
        <taxon>Planctomycetota</taxon>
        <taxon>Planctomycetia</taxon>
        <taxon>Planctomycetales</taxon>
        <taxon>Planctomycetaceae</taxon>
        <taxon>Planctopirus</taxon>
    </lineage>
</organism>
<protein>
    <submittedName>
        <fullName evidence="4">Uncharacterized protein</fullName>
    </submittedName>
</protein>
<keyword evidence="1" id="KW-0175">Coiled coil</keyword>
<evidence type="ECO:0000256" key="1">
    <source>
        <dbReference type="SAM" id="Coils"/>
    </source>
</evidence>
<name>A0A1C3E5T2_9PLAN</name>
<reference evidence="4 5" key="1">
    <citation type="submission" date="2016-05" db="EMBL/GenBank/DDBJ databases">
        <title>Genomic and physiological characterization of Planctopirus sp. isolated from fresh water lake.</title>
        <authorList>
            <person name="Subhash Y."/>
            <person name="Ramana C."/>
        </authorList>
    </citation>
    <scope>NUCLEOTIDE SEQUENCE [LARGE SCALE GENOMIC DNA]</scope>
    <source>
        <strain evidence="4 5">JC280</strain>
    </source>
</reference>
<feature type="compositionally biased region" description="Polar residues" evidence="2">
    <location>
        <begin position="280"/>
        <end position="292"/>
    </location>
</feature>
<sequence>MIGSVFLTDFDQEADRGVLMHTVGKVLIWLVVLAAGAGTVLTAKLIQVRNSHTRKAEKLDADYARVSNQLGKAEAELNSLKAELARELLNWDRAPLQGDTSVIDPRQGRITVNLGRANGLKDKQWLYGFELNADGQPVYRGAFEIAQLGDNQTALVPTFRLRAEDIASLKSGNWRWRTLIPAAFPARHSDLQLQLVKNDELLVDRTANVTEQQKLLKEATAQLTRRREEIVGGPSLPKEDFRPTEEKAGLVAALQEVEEMRNQLLIDVDQLRQQLRQVSSELGKTQEENVSLVNRLPSAAKETASRQP</sequence>